<dbReference type="GO" id="GO:0009307">
    <property type="term" value="P:DNA restriction-modification system"/>
    <property type="evidence" value="ECO:0007669"/>
    <property type="project" value="UniProtKB-KW"/>
</dbReference>
<dbReference type="InterPro" id="IPR017985">
    <property type="entry name" value="MeTrfase_CN4_CS"/>
</dbReference>
<dbReference type="AlphaFoldDB" id="A0A346Y710"/>
<dbReference type="InterPro" id="IPR002941">
    <property type="entry name" value="DNA_methylase_N4/N6"/>
</dbReference>
<dbReference type="GO" id="GO:0015667">
    <property type="term" value="F:site-specific DNA-methyltransferase (cytosine-N4-specific) activity"/>
    <property type="evidence" value="ECO:0007669"/>
    <property type="project" value="UniProtKB-EC"/>
</dbReference>
<keyword evidence="11" id="KW-1185">Reference proteome</keyword>
<dbReference type="KEGG" id="euz:DVS28_b0517"/>
<evidence type="ECO:0000256" key="4">
    <source>
        <dbReference type="ARBA" id="ARBA00022691"/>
    </source>
</evidence>
<evidence type="ECO:0000313" key="11">
    <source>
        <dbReference type="Proteomes" id="UP000264006"/>
    </source>
</evidence>
<keyword evidence="5" id="KW-0680">Restriction system</keyword>
<evidence type="ECO:0000256" key="3">
    <source>
        <dbReference type="ARBA" id="ARBA00022679"/>
    </source>
</evidence>
<evidence type="ECO:0000256" key="8">
    <source>
        <dbReference type="RuleBase" id="RU362026"/>
    </source>
</evidence>
<dbReference type="GO" id="GO:0003677">
    <property type="term" value="F:DNA binding"/>
    <property type="evidence" value="ECO:0007669"/>
    <property type="project" value="UniProtKB-KW"/>
</dbReference>
<reference evidence="10 11" key="1">
    <citation type="submission" date="2018-09" db="EMBL/GenBank/DDBJ databases">
        <title>Complete genome sequence of Euzebya sp. DY32-46 isolated from seawater of Pacific Ocean.</title>
        <authorList>
            <person name="Xu L."/>
            <person name="Wu Y.-H."/>
            <person name="Xu X.-W."/>
        </authorList>
    </citation>
    <scope>NUCLEOTIDE SEQUENCE [LARGE SCALE GENOMIC DNA]</scope>
    <source>
        <strain evidence="10 11">DY32-46</strain>
        <plasmid evidence="11">pedy32-46i</plasmid>
    </source>
</reference>
<geneLocation type="plasmid" evidence="11">
    <name>pedy32-46i</name>
</geneLocation>
<keyword evidence="4" id="KW-0949">S-adenosyl-L-methionine</keyword>
<dbReference type="Gene3D" id="3.40.50.150">
    <property type="entry name" value="Vaccinia Virus protein VP39"/>
    <property type="match status" value="1"/>
</dbReference>
<comment type="catalytic activity">
    <reaction evidence="7">
        <text>a 2'-deoxycytidine in DNA + S-adenosyl-L-methionine = an N(4)-methyl-2'-deoxycytidine in DNA + S-adenosyl-L-homocysteine + H(+)</text>
        <dbReference type="Rhea" id="RHEA:16857"/>
        <dbReference type="Rhea" id="RHEA-COMP:11369"/>
        <dbReference type="Rhea" id="RHEA-COMP:13674"/>
        <dbReference type="ChEBI" id="CHEBI:15378"/>
        <dbReference type="ChEBI" id="CHEBI:57856"/>
        <dbReference type="ChEBI" id="CHEBI:59789"/>
        <dbReference type="ChEBI" id="CHEBI:85452"/>
        <dbReference type="ChEBI" id="CHEBI:137933"/>
        <dbReference type="EC" id="2.1.1.113"/>
    </reaction>
</comment>
<evidence type="ECO:0000256" key="1">
    <source>
        <dbReference type="ARBA" id="ARBA00010203"/>
    </source>
</evidence>
<dbReference type="PROSITE" id="PS00093">
    <property type="entry name" value="N4_MTASE"/>
    <property type="match status" value="1"/>
</dbReference>
<dbReference type="Proteomes" id="UP000264006">
    <property type="component" value="Plasmid pEDY32-46I"/>
</dbReference>
<dbReference type="SUPFAM" id="SSF53335">
    <property type="entry name" value="S-adenosyl-L-methionine-dependent methyltransferases"/>
    <property type="match status" value="1"/>
</dbReference>
<dbReference type="EMBL" id="CP031166">
    <property type="protein sequence ID" value="AXV10257.1"/>
    <property type="molecule type" value="Genomic_DNA"/>
</dbReference>
<dbReference type="GO" id="GO:0032259">
    <property type="term" value="P:methylation"/>
    <property type="evidence" value="ECO:0007669"/>
    <property type="project" value="UniProtKB-KW"/>
</dbReference>
<evidence type="ECO:0000313" key="10">
    <source>
        <dbReference type="EMBL" id="AXV10257.1"/>
    </source>
</evidence>
<organism evidence="10 11">
    <name type="scientific">Euzebya pacifica</name>
    <dbReference type="NCBI Taxonomy" id="1608957"/>
    <lineage>
        <taxon>Bacteria</taxon>
        <taxon>Bacillati</taxon>
        <taxon>Actinomycetota</taxon>
        <taxon>Nitriliruptoria</taxon>
        <taxon>Euzebyales</taxon>
    </lineage>
</organism>
<evidence type="ECO:0000259" key="9">
    <source>
        <dbReference type="Pfam" id="PF01555"/>
    </source>
</evidence>
<keyword evidence="10" id="KW-0614">Plasmid</keyword>
<dbReference type="EC" id="2.1.1.-" evidence="8"/>
<dbReference type="InterPro" id="IPR001091">
    <property type="entry name" value="RM_Methyltransferase"/>
</dbReference>
<dbReference type="REBASE" id="261386">
    <property type="entry name" value="M.Esp3246ORFDP"/>
</dbReference>
<dbReference type="InterPro" id="IPR029063">
    <property type="entry name" value="SAM-dependent_MTases_sf"/>
</dbReference>
<evidence type="ECO:0000256" key="6">
    <source>
        <dbReference type="ARBA" id="ARBA00023125"/>
    </source>
</evidence>
<name>A0A346Y710_9ACTN</name>
<keyword evidence="3 10" id="KW-0808">Transferase</keyword>
<evidence type="ECO:0000256" key="5">
    <source>
        <dbReference type="ARBA" id="ARBA00022747"/>
    </source>
</evidence>
<keyword evidence="6" id="KW-0238">DNA-binding</keyword>
<dbReference type="GO" id="GO:0008170">
    <property type="term" value="F:N-methyltransferase activity"/>
    <property type="evidence" value="ECO:0007669"/>
    <property type="project" value="InterPro"/>
</dbReference>
<keyword evidence="2 10" id="KW-0489">Methyltransferase</keyword>
<sequence length="307" mass="34094">MDTLFDLDEAPATDPFDPSVSRPYDLLRHDDGADYAATVTGGGSAVVCGDAERVLAAMPAGCVRAVVTSPPYWGHRDYADPAQIGHEETVFDYIERLADLFEGVRRVLADDGSLWLNIGDSYTSGGRRTRMADRNNAARTIDFRPDTPEGMKPKDLIGVPWMLAFALRERGWYLRTEVVWNKPNGQPESVRDRPTRSHEYLFLLTKSEKYFYDVDAITGPNGRRNRSIWDINTVPLAESHDAAFPPELVYTCLSHSSERGDLVLDPFLGSGTTAMVAGSMARRFFGIELNPEYVSIITRRLAGRAAA</sequence>
<feature type="domain" description="DNA methylase N-4/N-6" evidence="9">
    <location>
        <begin position="63"/>
        <end position="298"/>
    </location>
</feature>
<comment type="similarity">
    <text evidence="1">Belongs to the N(4)/N(6)-methyltransferase family. N(4) subfamily.</text>
</comment>
<accession>A0A346Y710</accession>
<protein>
    <recommendedName>
        <fullName evidence="8">Methyltransferase</fullName>
        <ecNumber evidence="8">2.1.1.-</ecNumber>
    </recommendedName>
</protein>
<gene>
    <name evidence="10" type="ORF">DVS28_b0517</name>
</gene>
<dbReference type="Pfam" id="PF01555">
    <property type="entry name" value="N6_N4_Mtase"/>
    <property type="match status" value="1"/>
</dbReference>
<evidence type="ECO:0000256" key="7">
    <source>
        <dbReference type="ARBA" id="ARBA00049120"/>
    </source>
</evidence>
<proteinExistence type="inferred from homology"/>
<evidence type="ECO:0000256" key="2">
    <source>
        <dbReference type="ARBA" id="ARBA00022603"/>
    </source>
</evidence>
<dbReference type="PRINTS" id="PR00508">
    <property type="entry name" value="S21N4MTFRASE"/>
</dbReference>